<gene>
    <name evidence="3" type="ORF">AFUS01_LOCUS42865</name>
</gene>
<evidence type="ECO:0000256" key="2">
    <source>
        <dbReference type="SAM" id="MobiDB-lite"/>
    </source>
</evidence>
<keyword evidence="4" id="KW-1185">Reference proteome</keyword>
<feature type="non-terminal residue" evidence="3">
    <location>
        <position position="79"/>
    </location>
</feature>
<dbReference type="GO" id="GO:0042302">
    <property type="term" value="F:structural constituent of cuticle"/>
    <property type="evidence" value="ECO:0007669"/>
    <property type="project" value="UniProtKB-UniRule"/>
</dbReference>
<comment type="caution">
    <text evidence="3">The sequence shown here is derived from an EMBL/GenBank/DDBJ whole genome shotgun (WGS) entry which is preliminary data.</text>
</comment>
<protein>
    <recommendedName>
        <fullName evidence="5">Cuticle protein 7</fullName>
    </recommendedName>
</protein>
<organism evidence="3 4">
    <name type="scientific">Allacma fusca</name>
    <dbReference type="NCBI Taxonomy" id="39272"/>
    <lineage>
        <taxon>Eukaryota</taxon>
        <taxon>Metazoa</taxon>
        <taxon>Ecdysozoa</taxon>
        <taxon>Arthropoda</taxon>
        <taxon>Hexapoda</taxon>
        <taxon>Collembola</taxon>
        <taxon>Symphypleona</taxon>
        <taxon>Sminthuridae</taxon>
        <taxon>Allacma</taxon>
    </lineage>
</organism>
<reference evidence="3" key="1">
    <citation type="submission" date="2021-06" db="EMBL/GenBank/DDBJ databases">
        <authorList>
            <person name="Hodson N. C."/>
            <person name="Mongue J. A."/>
            <person name="Jaron S. K."/>
        </authorList>
    </citation>
    <scope>NUCLEOTIDE SEQUENCE</scope>
</reference>
<dbReference type="PROSITE" id="PS51155">
    <property type="entry name" value="CHIT_BIND_RR_2"/>
    <property type="match status" value="1"/>
</dbReference>
<feature type="region of interest" description="Disordered" evidence="2">
    <location>
        <begin position="56"/>
        <end position="79"/>
    </location>
</feature>
<dbReference type="InterPro" id="IPR000618">
    <property type="entry name" value="Insect_cuticle"/>
</dbReference>
<dbReference type="EMBL" id="CAJVCH010569169">
    <property type="protein sequence ID" value="CAG7833224.1"/>
    <property type="molecule type" value="Genomic_DNA"/>
</dbReference>
<name>A0A8J2LIF2_9HEXA</name>
<dbReference type="AlphaFoldDB" id="A0A8J2LIF2"/>
<evidence type="ECO:0000256" key="1">
    <source>
        <dbReference type="PROSITE-ProRule" id="PRU00497"/>
    </source>
</evidence>
<dbReference type="OrthoDB" id="8195082at2759"/>
<keyword evidence="1" id="KW-0193">Cuticle</keyword>
<evidence type="ECO:0008006" key="5">
    <source>
        <dbReference type="Google" id="ProtNLM"/>
    </source>
</evidence>
<accession>A0A8J2LIF2</accession>
<feature type="non-terminal residue" evidence="3">
    <location>
        <position position="1"/>
    </location>
</feature>
<proteinExistence type="predicted"/>
<feature type="compositionally biased region" description="Basic and acidic residues" evidence="2">
    <location>
        <begin position="67"/>
        <end position="79"/>
    </location>
</feature>
<dbReference type="Pfam" id="PF00379">
    <property type="entry name" value="Chitin_bind_4"/>
    <property type="match status" value="1"/>
</dbReference>
<sequence length="79" mass="8745">KYSFAAAVDDGIMDHSHVREEQRDGSKVTGSYSYSDGYVKRTVKYVADENGYRVISEESEDIGDGPNVDKKNGKADVHT</sequence>
<evidence type="ECO:0000313" key="4">
    <source>
        <dbReference type="Proteomes" id="UP000708208"/>
    </source>
</evidence>
<dbReference type="Proteomes" id="UP000708208">
    <property type="component" value="Unassembled WGS sequence"/>
</dbReference>
<evidence type="ECO:0000313" key="3">
    <source>
        <dbReference type="EMBL" id="CAG7833224.1"/>
    </source>
</evidence>